<dbReference type="AlphaFoldDB" id="A0A561BS32"/>
<dbReference type="RefSeq" id="WP_145806781.1">
    <property type="nucleotide sequence ID" value="NZ_VIVK01000001.1"/>
</dbReference>
<organism evidence="2 3">
    <name type="scientific">Kribbella amoyensis</name>
    <dbReference type="NCBI Taxonomy" id="996641"/>
    <lineage>
        <taxon>Bacteria</taxon>
        <taxon>Bacillati</taxon>
        <taxon>Actinomycetota</taxon>
        <taxon>Actinomycetes</taxon>
        <taxon>Propionibacteriales</taxon>
        <taxon>Kribbellaceae</taxon>
        <taxon>Kribbella</taxon>
    </lineage>
</organism>
<keyword evidence="3" id="KW-1185">Reference proteome</keyword>
<comment type="caution">
    <text evidence="2">The sequence shown here is derived from an EMBL/GenBank/DDBJ whole genome shotgun (WGS) entry which is preliminary data.</text>
</comment>
<name>A0A561BS32_9ACTN</name>
<evidence type="ECO:0000313" key="2">
    <source>
        <dbReference type="EMBL" id="TWD81710.1"/>
    </source>
</evidence>
<protein>
    <submittedName>
        <fullName evidence="2">Uncharacterized protein</fullName>
    </submittedName>
</protein>
<proteinExistence type="predicted"/>
<feature type="chain" id="PRO_5038996573" evidence="1">
    <location>
        <begin position="20"/>
        <end position="140"/>
    </location>
</feature>
<dbReference type="PROSITE" id="PS51257">
    <property type="entry name" value="PROKAR_LIPOPROTEIN"/>
    <property type="match status" value="1"/>
</dbReference>
<sequence length="140" mass="14501">MRRVIAAPLLAAVLLAGCAGPDQQLQDAAEQAAANGASEVGTTSLAVRQLLDHNLWQQPAGQLVEDAEKAIGKVVTGFDAEQPASAESRRTYDEVSRALDDAAAAVTATRIALGNDDLATAARQLGVLDRSAARLRELAG</sequence>
<feature type="signal peptide" evidence="1">
    <location>
        <begin position="1"/>
        <end position="19"/>
    </location>
</feature>
<dbReference type="EMBL" id="VIVK01000001">
    <property type="protein sequence ID" value="TWD81710.1"/>
    <property type="molecule type" value="Genomic_DNA"/>
</dbReference>
<gene>
    <name evidence="2" type="ORF">FB561_2832</name>
</gene>
<evidence type="ECO:0000256" key="1">
    <source>
        <dbReference type="SAM" id="SignalP"/>
    </source>
</evidence>
<dbReference type="OrthoDB" id="3827487at2"/>
<keyword evidence="1" id="KW-0732">Signal</keyword>
<accession>A0A561BS32</accession>
<dbReference type="Proteomes" id="UP000318380">
    <property type="component" value="Unassembled WGS sequence"/>
</dbReference>
<reference evidence="2 3" key="1">
    <citation type="submission" date="2019-06" db="EMBL/GenBank/DDBJ databases">
        <title>Sequencing the genomes of 1000 actinobacteria strains.</title>
        <authorList>
            <person name="Klenk H.-P."/>
        </authorList>
    </citation>
    <scope>NUCLEOTIDE SEQUENCE [LARGE SCALE GENOMIC DNA]</scope>
    <source>
        <strain evidence="2 3">DSM 24683</strain>
    </source>
</reference>
<evidence type="ECO:0000313" key="3">
    <source>
        <dbReference type="Proteomes" id="UP000318380"/>
    </source>
</evidence>